<evidence type="ECO:0000256" key="4">
    <source>
        <dbReference type="ARBA" id="ARBA00013078"/>
    </source>
</evidence>
<dbReference type="InterPro" id="IPR006439">
    <property type="entry name" value="HAD-SF_hydro_IA"/>
</dbReference>
<dbReference type="GO" id="GO:0008967">
    <property type="term" value="F:phosphoglycolate phosphatase activity"/>
    <property type="evidence" value="ECO:0007669"/>
    <property type="project" value="UniProtKB-EC"/>
</dbReference>
<reference evidence="6" key="1">
    <citation type="submission" date="2016-10" db="EMBL/GenBank/DDBJ databases">
        <authorList>
            <person name="Varghese N."/>
            <person name="Submissions S."/>
        </authorList>
    </citation>
    <scope>NUCLEOTIDE SEQUENCE [LARGE SCALE GENOMIC DNA]</scope>
    <source>
        <strain evidence="6">DSM 26424</strain>
    </source>
</reference>
<dbReference type="PANTHER" id="PTHR43434">
    <property type="entry name" value="PHOSPHOGLYCOLATE PHOSPHATASE"/>
    <property type="match status" value="1"/>
</dbReference>
<name>A0A1G8JRY9_9RHOB</name>
<comment type="pathway">
    <text evidence="2">Organic acid metabolism; glycolate biosynthesis; glycolate from 2-phosphoglycolate: step 1/1.</text>
</comment>
<dbReference type="EMBL" id="FNEJ01000003">
    <property type="protein sequence ID" value="SDI33966.1"/>
    <property type="molecule type" value="Genomic_DNA"/>
</dbReference>
<dbReference type="SFLD" id="SFLDG01129">
    <property type="entry name" value="C1.5:_HAD__Beta-PGM__Phosphata"/>
    <property type="match status" value="1"/>
</dbReference>
<sequence>MTPAIAAVLFDKDGTLFDFGRTWNAWSLRALRELSQGDAQVMAAMAEAARFDLVAGRFLPDSPIIAGTNREAAECFARGLPGADVAAIESYLAQGAAEAPLAEAVPLDPFLRGLAAQGLRLGVMTNDTEFSARAQLGRAGVLERFEFVAGFDSGFGAKPAPDPLLAFAAHVGLRPDQVLMVGDSRHDLIAGRAAGMATAGVLTGMAQAADLAPLADVVLPDIGHLPGWLGMTLPV</sequence>
<dbReference type="Gene3D" id="3.40.50.1000">
    <property type="entry name" value="HAD superfamily/HAD-like"/>
    <property type="match status" value="1"/>
</dbReference>
<dbReference type="InterPro" id="IPR023214">
    <property type="entry name" value="HAD_sf"/>
</dbReference>
<dbReference type="Gene3D" id="1.10.150.240">
    <property type="entry name" value="Putative phosphatase, domain 2"/>
    <property type="match status" value="1"/>
</dbReference>
<dbReference type="NCBIfam" id="TIGR01549">
    <property type="entry name" value="HAD-SF-IA-v1"/>
    <property type="match status" value="1"/>
</dbReference>
<gene>
    <name evidence="5" type="ORF">SAMN04487993_1003226</name>
</gene>
<dbReference type="STRING" id="555512.SAMN04487993_1003226"/>
<dbReference type="AlphaFoldDB" id="A0A1G8JRY9"/>
<organism evidence="5 6">
    <name type="scientific">Salipiger marinus</name>
    <dbReference type="NCBI Taxonomy" id="555512"/>
    <lineage>
        <taxon>Bacteria</taxon>
        <taxon>Pseudomonadati</taxon>
        <taxon>Pseudomonadota</taxon>
        <taxon>Alphaproteobacteria</taxon>
        <taxon>Rhodobacterales</taxon>
        <taxon>Roseobacteraceae</taxon>
        <taxon>Salipiger</taxon>
    </lineage>
</organism>
<accession>A0A1G8JRY9</accession>
<evidence type="ECO:0000313" key="6">
    <source>
        <dbReference type="Proteomes" id="UP000199093"/>
    </source>
</evidence>
<dbReference type="InterPro" id="IPR036412">
    <property type="entry name" value="HAD-like_sf"/>
</dbReference>
<keyword evidence="6" id="KW-1185">Reference proteome</keyword>
<proteinExistence type="inferred from homology"/>
<evidence type="ECO:0000256" key="2">
    <source>
        <dbReference type="ARBA" id="ARBA00004818"/>
    </source>
</evidence>
<dbReference type="SUPFAM" id="SSF56784">
    <property type="entry name" value="HAD-like"/>
    <property type="match status" value="1"/>
</dbReference>
<dbReference type="EC" id="3.1.3.18" evidence="4"/>
<evidence type="ECO:0000256" key="3">
    <source>
        <dbReference type="ARBA" id="ARBA00006171"/>
    </source>
</evidence>
<dbReference type="RefSeq" id="WP_089844481.1">
    <property type="nucleotide sequence ID" value="NZ_FNEJ01000003.1"/>
</dbReference>
<evidence type="ECO:0000256" key="1">
    <source>
        <dbReference type="ARBA" id="ARBA00000830"/>
    </source>
</evidence>
<evidence type="ECO:0000313" key="5">
    <source>
        <dbReference type="EMBL" id="SDI33966.1"/>
    </source>
</evidence>
<comment type="catalytic activity">
    <reaction evidence="1">
        <text>2-phosphoglycolate + H2O = glycolate + phosphate</text>
        <dbReference type="Rhea" id="RHEA:14369"/>
        <dbReference type="ChEBI" id="CHEBI:15377"/>
        <dbReference type="ChEBI" id="CHEBI:29805"/>
        <dbReference type="ChEBI" id="CHEBI:43474"/>
        <dbReference type="ChEBI" id="CHEBI:58033"/>
        <dbReference type="EC" id="3.1.3.18"/>
    </reaction>
</comment>
<comment type="similarity">
    <text evidence="3">Belongs to the HAD-like hydrolase superfamily. CbbY/CbbZ/Gph/YieH family.</text>
</comment>
<dbReference type="InterPro" id="IPR050155">
    <property type="entry name" value="HAD-like_hydrolase_sf"/>
</dbReference>
<dbReference type="Proteomes" id="UP000199093">
    <property type="component" value="Unassembled WGS sequence"/>
</dbReference>
<dbReference type="InterPro" id="IPR023198">
    <property type="entry name" value="PGP-like_dom2"/>
</dbReference>
<dbReference type="SFLD" id="SFLDS00003">
    <property type="entry name" value="Haloacid_Dehalogenase"/>
    <property type="match status" value="1"/>
</dbReference>
<dbReference type="Pfam" id="PF00702">
    <property type="entry name" value="Hydrolase"/>
    <property type="match status" value="1"/>
</dbReference>
<protein>
    <recommendedName>
        <fullName evidence="4">phosphoglycolate phosphatase</fullName>
        <ecNumber evidence="4">3.1.3.18</ecNumber>
    </recommendedName>
</protein>
<dbReference type="PANTHER" id="PTHR43434:SF1">
    <property type="entry name" value="PHOSPHOGLYCOLATE PHOSPHATASE"/>
    <property type="match status" value="1"/>
</dbReference>
<dbReference type="GO" id="GO:0006281">
    <property type="term" value="P:DNA repair"/>
    <property type="evidence" value="ECO:0007669"/>
    <property type="project" value="TreeGrafter"/>
</dbReference>
<dbReference type="GO" id="GO:0005829">
    <property type="term" value="C:cytosol"/>
    <property type="evidence" value="ECO:0007669"/>
    <property type="project" value="TreeGrafter"/>
</dbReference>
<dbReference type="OrthoDB" id="9797743at2"/>